<evidence type="ECO:0000256" key="4">
    <source>
        <dbReference type="RuleBase" id="RU003330"/>
    </source>
</evidence>
<dbReference type="InParanoid" id="L2GUD4"/>
<evidence type="ECO:0000313" key="5">
    <source>
        <dbReference type="EMBL" id="ELA47249.1"/>
    </source>
</evidence>
<dbReference type="HOGENOM" id="CLU_032354_4_2_1"/>
<evidence type="ECO:0000313" key="6">
    <source>
        <dbReference type="Proteomes" id="UP000011081"/>
    </source>
</evidence>
<organism evidence="5 6">
    <name type="scientific">Vavraia culicis (isolate floridensis)</name>
    <name type="common">Microsporidian parasite</name>
    <dbReference type="NCBI Taxonomy" id="948595"/>
    <lineage>
        <taxon>Eukaryota</taxon>
        <taxon>Fungi</taxon>
        <taxon>Fungi incertae sedis</taxon>
        <taxon>Microsporidia</taxon>
        <taxon>Pleistophoridae</taxon>
        <taxon>Vavraia</taxon>
    </lineage>
</organism>
<keyword evidence="6" id="KW-1185">Reference proteome</keyword>
<dbReference type="GO" id="GO:0019205">
    <property type="term" value="F:nucleobase-containing compound kinase activity"/>
    <property type="evidence" value="ECO:0007669"/>
    <property type="project" value="InterPro"/>
</dbReference>
<comment type="similarity">
    <text evidence="4">Belongs to the adenylate kinase family.</text>
</comment>
<dbReference type="VEuPathDB" id="MicrosporidiaDB:VCUG_01245"/>
<keyword evidence="2" id="KW-0547">Nucleotide-binding</keyword>
<dbReference type="PANTHER" id="PTHR23359">
    <property type="entry name" value="NUCLEOTIDE KINASE"/>
    <property type="match status" value="1"/>
</dbReference>
<keyword evidence="1 4" id="KW-0808">Transferase</keyword>
<name>L2GUD4_VAVCU</name>
<dbReference type="SUPFAM" id="SSF52540">
    <property type="entry name" value="P-loop containing nucleoside triphosphate hydrolases"/>
    <property type="match status" value="1"/>
</dbReference>
<dbReference type="STRING" id="948595.L2GUD4"/>
<dbReference type="EMBL" id="GL877421">
    <property type="protein sequence ID" value="ELA47249.1"/>
    <property type="molecule type" value="Genomic_DNA"/>
</dbReference>
<dbReference type="FunCoup" id="L2GUD4">
    <property type="interactions" value="190"/>
</dbReference>
<evidence type="ECO:0008006" key="7">
    <source>
        <dbReference type="Google" id="ProtNLM"/>
    </source>
</evidence>
<dbReference type="PROSITE" id="PS00113">
    <property type="entry name" value="ADENYLATE_KINASE"/>
    <property type="match status" value="1"/>
</dbReference>
<keyword evidence="3 4" id="KW-0418">Kinase</keyword>
<dbReference type="InterPro" id="IPR027417">
    <property type="entry name" value="P-loop_NTPase"/>
</dbReference>
<dbReference type="OMA" id="IVKDEYC"/>
<proteinExistence type="inferred from homology"/>
<dbReference type="Proteomes" id="UP000011081">
    <property type="component" value="Unassembled WGS sequence"/>
</dbReference>
<dbReference type="InterPro" id="IPR033690">
    <property type="entry name" value="Adenylat_kinase_CS"/>
</dbReference>
<protein>
    <recommendedName>
        <fullName evidence="7">Adenylate kinase</fullName>
    </recommendedName>
</protein>
<evidence type="ECO:0000256" key="1">
    <source>
        <dbReference type="ARBA" id="ARBA00022679"/>
    </source>
</evidence>
<dbReference type="Gene3D" id="3.40.50.300">
    <property type="entry name" value="P-loop containing nucleotide triphosphate hydrolases"/>
    <property type="match status" value="1"/>
</dbReference>
<evidence type="ECO:0000256" key="3">
    <source>
        <dbReference type="ARBA" id="ARBA00022777"/>
    </source>
</evidence>
<dbReference type="InterPro" id="IPR000850">
    <property type="entry name" value="Adenylat/UMP-CMP_kin"/>
</dbReference>
<dbReference type="GO" id="GO:0006139">
    <property type="term" value="P:nucleobase-containing compound metabolic process"/>
    <property type="evidence" value="ECO:0007669"/>
    <property type="project" value="InterPro"/>
</dbReference>
<evidence type="ECO:0000256" key="2">
    <source>
        <dbReference type="ARBA" id="ARBA00022741"/>
    </source>
</evidence>
<dbReference type="AlphaFoldDB" id="L2GUD4"/>
<dbReference type="Pfam" id="PF00406">
    <property type="entry name" value="ADK"/>
    <property type="match status" value="1"/>
</dbReference>
<reference evidence="6" key="1">
    <citation type="submission" date="2011-03" db="EMBL/GenBank/DDBJ databases">
        <title>The genome sequence of Vavraia culicis strain floridensis.</title>
        <authorList>
            <consortium name="The Broad Institute Genome Sequencing Platform"/>
            <person name="Cuomo C."/>
            <person name="Becnel J."/>
            <person name="Sanscrainte N."/>
            <person name="Young S.K."/>
            <person name="Zeng Q."/>
            <person name="Gargeya S."/>
            <person name="Fitzgerald M."/>
            <person name="Haas B."/>
            <person name="Abouelleil A."/>
            <person name="Alvarado L."/>
            <person name="Arachchi H.M."/>
            <person name="Berlin A."/>
            <person name="Chapman S.B."/>
            <person name="Gearin G."/>
            <person name="Goldberg J."/>
            <person name="Griggs A."/>
            <person name="Gujja S."/>
            <person name="Hansen M."/>
            <person name="Heiman D."/>
            <person name="Howarth C."/>
            <person name="Larimer J."/>
            <person name="Lui A."/>
            <person name="MacDonald P.J.P."/>
            <person name="McCowen C."/>
            <person name="Montmayeur A."/>
            <person name="Murphy C."/>
            <person name="Neiman D."/>
            <person name="Pearson M."/>
            <person name="Priest M."/>
            <person name="Roberts A."/>
            <person name="Saif S."/>
            <person name="Shea T."/>
            <person name="Sisk P."/>
            <person name="Stolte C."/>
            <person name="Sykes S."/>
            <person name="Wortman J."/>
            <person name="Nusbaum C."/>
            <person name="Birren B."/>
        </authorList>
    </citation>
    <scope>NUCLEOTIDE SEQUENCE [LARGE SCALE GENOMIC DNA]</scope>
    <source>
        <strain evidence="6">floridensis</strain>
    </source>
</reference>
<dbReference type="GeneID" id="19879125"/>
<dbReference type="CDD" id="cd01428">
    <property type="entry name" value="ADK"/>
    <property type="match status" value="1"/>
</dbReference>
<dbReference type="PRINTS" id="PR00094">
    <property type="entry name" value="ADENYLTKNASE"/>
</dbReference>
<dbReference type="GO" id="GO:0005524">
    <property type="term" value="F:ATP binding"/>
    <property type="evidence" value="ECO:0007669"/>
    <property type="project" value="InterPro"/>
</dbReference>
<sequence length="178" mass="19893">MKVLIIGPPGCGKGTQSAKVSADYHLRHISTGDMLRSIAKEGGELAERIKPYMGTGCLVPDDLIIEMMHSKLPGSYILDGYPRTMKQAKSMEEVNVAVFLSLDEEECVRRIVGRNQGRSDDNRETAAMRYKVYMKDTLPVVKHLKERKVLTEIAGNRGIEEVYGDIKKVLDGLGNKRR</sequence>
<dbReference type="HAMAP" id="MF_00235">
    <property type="entry name" value="Adenylate_kinase_Adk"/>
    <property type="match status" value="1"/>
</dbReference>
<accession>L2GUD4</accession>
<dbReference type="OrthoDB" id="439792at2759"/>
<dbReference type="RefSeq" id="XP_008074264.1">
    <property type="nucleotide sequence ID" value="XM_008076073.1"/>
</dbReference>
<gene>
    <name evidence="5" type="ORF">VCUG_01245</name>
</gene>